<dbReference type="Proteomes" id="UP000186879">
    <property type="component" value="Chromosome"/>
</dbReference>
<reference evidence="4 6" key="1">
    <citation type="submission" date="2016-10" db="EMBL/GenBank/DDBJ databases">
        <title>Methanohalophilus halophilus.</title>
        <authorList>
            <person name="L'haridon S."/>
        </authorList>
    </citation>
    <scope>NUCLEOTIDE SEQUENCE [LARGE SCALE GENOMIC DNA]</scope>
    <source>
        <strain evidence="4 6">Z-7982</strain>
    </source>
</reference>
<keyword evidence="6" id="KW-1185">Reference proteome</keyword>
<evidence type="ECO:0000256" key="2">
    <source>
        <dbReference type="HAMAP-Rule" id="MF_01940"/>
    </source>
</evidence>
<gene>
    <name evidence="4" type="ORF">BHR79_05230</name>
    <name evidence="5" type="ORF">SAMN04515625_1325</name>
</gene>
<dbReference type="InterPro" id="IPR009097">
    <property type="entry name" value="Cyclic_Pdiesterase"/>
</dbReference>
<dbReference type="GO" id="GO:0016874">
    <property type="term" value="F:ligase activity"/>
    <property type="evidence" value="ECO:0007669"/>
    <property type="project" value="UniProtKB-KW"/>
</dbReference>
<dbReference type="InterPro" id="IPR004175">
    <property type="entry name" value="RNA_CPDase"/>
</dbReference>
<evidence type="ECO:0000313" key="5">
    <source>
        <dbReference type="EMBL" id="SDW65373.1"/>
    </source>
</evidence>
<dbReference type="EC" id="3.1.4.58" evidence="2"/>
<feature type="short sequence motif" description="HXTX 2" evidence="2">
    <location>
        <begin position="122"/>
        <end position="125"/>
    </location>
</feature>
<feature type="short sequence motif" description="HXTX 1" evidence="2">
    <location>
        <begin position="40"/>
        <end position="43"/>
    </location>
</feature>
<evidence type="ECO:0000256" key="1">
    <source>
        <dbReference type="ARBA" id="ARBA00022801"/>
    </source>
</evidence>
<feature type="active site" description="Proton acceptor" evidence="2">
    <location>
        <position position="122"/>
    </location>
</feature>
<evidence type="ECO:0000313" key="7">
    <source>
        <dbReference type="Proteomes" id="UP000198669"/>
    </source>
</evidence>
<dbReference type="HAMAP" id="MF_01940">
    <property type="entry name" value="RNA_CPDase"/>
    <property type="match status" value="1"/>
</dbReference>
<dbReference type="Pfam" id="PF02834">
    <property type="entry name" value="LigT_PEase"/>
    <property type="match status" value="2"/>
</dbReference>
<accession>A0A1L3Q254</accession>
<dbReference type="AlphaFoldDB" id="A0A1L3Q254"/>
<protein>
    <recommendedName>
        <fullName evidence="2">RNA 2',3'-cyclic phosphodiesterase</fullName>
        <shortName evidence="2">RNA 2',3'-CPDase</shortName>
        <ecNumber evidence="2">3.1.4.58</ecNumber>
    </recommendedName>
</protein>
<comment type="similarity">
    <text evidence="2">Belongs to the 2H phosphoesterase superfamily. ThpR family.</text>
</comment>
<dbReference type="STRING" id="2177.BHR79_05230"/>
<name>A0A1L3Q254_9EURY</name>
<dbReference type="PANTHER" id="PTHR35561">
    <property type="entry name" value="RNA 2',3'-CYCLIC PHOSPHODIESTERASE"/>
    <property type="match status" value="1"/>
</dbReference>
<dbReference type="EMBL" id="CP017921">
    <property type="protein sequence ID" value="APH38949.1"/>
    <property type="molecule type" value="Genomic_DNA"/>
</dbReference>
<dbReference type="KEGG" id="mhaz:BHR79_05230"/>
<dbReference type="Gene3D" id="3.90.1140.10">
    <property type="entry name" value="Cyclic phosphodiesterase"/>
    <property type="match status" value="1"/>
</dbReference>
<dbReference type="RefSeq" id="WP_072561387.1">
    <property type="nucleotide sequence ID" value="NZ_CP017921.1"/>
</dbReference>
<dbReference type="NCBIfam" id="TIGR02258">
    <property type="entry name" value="2_5_ligase"/>
    <property type="match status" value="1"/>
</dbReference>
<feature type="active site" description="Proton donor" evidence="2">
    <location>
        <position position="40"/>
    </location>
</feature>
<sequence length="181" mass="20829">MVRIFVAVELPVDFTQVIKEVQENFRELGKMKIVPAELVHVTLKFLGEVDEDKIAEITQSLENISCEPFTCLIKGVGIFPNAKRPRVLWLGIEGDFGPLYKQVEYYLEKEGFESDTREFTAHATIARIKHIPRSNMNQFASIVEETEDVEFGKFTVDNFRLKKSILTPEGPVYETLRQFNL</sequence>
<organism evidence="4 6">
    <name type="scientific">Methanohalophilus halophilus</name>
    <dbReference type="NCBI Taxonomy" id="2177"/>
    <lineage>
        <taxon>Archaea</taxon>
        <taxon>Methanobacteriati</taxon>
        <taxon>Methanobacteriota</taxon>
        <taxon>Stenosarchaea group</taxon>
        <taxon>Methanomicrobia</taxon>
        <taxon>Methanosarcinales</taxon>
        <taxon>Methanosarcinaceae</taxon>
        <taxon>Methanohalophilus</taxon>
    </lineage>
</organism>
<dbReference type="InterPro" id="IPR014051">
    <property type="entry name" value="Phosphoesterase_HXTX"/>
</dbReference>
<feature type="domain" description="Phosphoesterase HXTX" evidence="3">
    <location>
        <begin position="99"/>
        <end position="173"/>
    </location>
</feature>
<dbReference type="EMBL" id="FNMU01000004">
    <property type="protein sequence ID" value="SDW65373.1"/>
    <property type="molecule type" value="Genomic_DNA"/>
</dbReference>
<dbReference type="SUPFAM" id="SSF55144">
    <property type="entry name" value="LigT-like"/>
    <property type="match status" value="1"/>
</dbReference>
<keyword evidence="1 2" id="KW-0378">Hydrolase</keyword>
<reference evidence="5 7" key="2">
    <citation type="submission" date="2016-10" db="EMBL/GenBank/DDBJ databases">
        <authorList>
            <person name="de Groot N.N."/>
        </authorList>
    </citation>
    <scope>NUCLEOTIDE SEQUENCE [LARGE SCALE GENOMIC DNA]</scope>
    <source>
        <strain evidence="5 7">Z-7982</strain>
    </source>
</reference>
<dbReference type="GeneID" id="30583145"/>
<dbReference type="PANTHER" id="PTHR35561:SF1">
    <property type="entry name" value="RNA 2',3'-CYCLIC PHOSPHODIESTERASE"/>
    <property type="match status" value="1"/>
</dbReference>
<dbReference type="Proteomes" id="UP000198669">
    <property type="component" value="Unassembled WGS sequence"/>
</dbReference>
<proteinExistence type="inferred from homology"/>
<dbReference type="GO" id="GO:0008664">
    <property type="term" value="F:RNA 2',3'-cyclic 3'-phosphodiesterase activity"/>
    <property type="evidence" value="ECO:0007669"/>
    <property type="project" value="UniProtKB-EC"/>
</dbReference>
<evidence type="ECO:0000313" key="4">
    <source>
        <dbReference type="EMBL" id="APH38949.1"/>
    </source>
</evidence>
<dbReference type="GO" id="GO:0004113">
    <property type="term" value="F:2',3'-cyclic-nucleotide 3'-phosphodiesterase activity"/>
    <property type="evidence" value="ECO:0007669"/>
    <property type="project" value="InterPro"/>
</dbReference>
<feature type="domain" description="Phosphoesterase HXTX" evidence="3">
    <location>
        <begin position="8"/>
        <end position="89"/>
    </location>
</feature>
<keyword evidence="4" id="KW-0436">Ligase</keyword>
<evidence type="ECO:0000313" key="6">
    <source>
        <dbReference type="Proteomes" id="UP000186879"/>
    </source>
</evidence>
<evidence type="ECO:0000259" key="3">
    <source>
        <dbReference type="Pfam" id="PF02834"/>
    </source>
</evidence>
<comment type="catalytic activity">
    <reaction evidence="2">
        <text>a 3'-end 2',3'-cyclophospho-ribonucleotide-RNA + H2O = a 3'-end 2'-phospho-ribonucleotide-RNA + H(+)</text>
        <dbReference type="Rhea" id="RHEA:11828"/>
        <dbReference type="Rhea" id="RHEA-COMP:10464"/>
        <dbReference type="Rhea" id="RHEA-COMP:17353"/>
        <dbReference type="ChEBI" id="CHEBI:15377"/>
        <dbReference type="ChEBI" id="CHEBI:15378"/>
        <dbReference type="ChEBI" id="CHEBI:83064"/>
        <dbReference type="ChEBI" id="CHEBI:173113"/>
        <dbReference type="EC" id="3.1.4.58"/>
    </reaction>
</comment>
<comment type="function">
    <text evidence="2">Hydrolyzes RNA 2',3'-cyclic phosphodiester to an RNA 2'-phosphomonoester.</text>
</comment>
<dbReference type="OrthoDB" id="44091at2157"/>